<evidence type="ECO:0000313" key="5">
    <source>
        <dbReference type="EMBL" id="QJA91166.1"/>
    </source>
</evidence>
<dbReference type="PANTHER" id="PTHR43300">
    <property type="entry name" value="ACETYLTRANSFERASE"/>
    <property type="match status" value="1"/>
</dbReference>
<dbReference type="InterPro" id="IPR018357">
    <property type="entry name" value="Hexapep_transf_CS"/>
</dbReference>
<reference evidence="5" key="1">
    <citation type="submission" date="2020-03" db="EMBL/GenBank/DDBJ databases">
        <title>The deep terrestrial virosphere.</title>
        <authorList>
            <person name="Holmfeldt K."/>
            <person name="Nilsson E."/>
            <person name="Simone D."/>
            <person name="Lopez-Fernandez M."/>
            <person name="Wu X."/>
            <person name="de Brujin I."/>
            <person name="Lundin D."/>
            <person name="Andersson A."/>
            <person name="Bertilsson S."/>
            <person name="Dopson M."/>
        </authorList>
    </citation>
    <scope>NUCLEOTIDE SEQUENCE</scope>
    <source>
        <strain evidence="5">MM415B03445</strain>
    </source>
</reference>
<proteinExistence type="predicted"/>
<protein>
    <submittedName>
        <fullName evidence="5">Putative acetyltransferase</fullName>
    </submittedName>
</protein>
<dbReference type="Gene3D" id="2.160.10.10">
    <property type="entry name" value="Hexapeptide repeat proteins"/>
    <property type="match status" value="1"/>
</dbReference>
<dbReference type="Pfam" id="PF14602">
    <property type="entry name" value="Hexapep_2"/>
    <property type="match status" value="1"/>
</dbReference>
<accession>A0A6M3L8M3</accession>
<dbReference type="AlphaFoldDB" id="A0A6M3L8M3"/>
<dbReference type="EMBL" id="MT142966">
    <property type="protein sequence ID" value="QJA91166.1"/>
    <property type="molecule type" value="Genomic_DNA"/>
</dbReference>
<dbReference type="InterPro" id="IPR001451">
    <property type="entry name" value="Hexapep"/>
</dbReference>
<dbReference type="PROSITE" id="PS00101">
    <property type="entry name" value="HEXAPEP_TRANSFERASES"/>
    <property type="match status" value="1"/>
</dbReference>
<dbReference type="CDD" id="cd03358">
    <property type="entry name" value="LbH_WxcM_N_like"/>
    <property type="match status" value="1"/>
</dbReference>
<evidence type="ECO:0000256" key="1">
    <source>
        <dbReference type="ARBA" id="ARBA00022605"/>
    </source>
</evidence>
<sequence>MPIVNVKGFEDCICHHPGLINLYECEIGEQTKIGAFVEIGTGVTIGKRCKIESNAFIPPGIIIGNDVFVGPGAIFCNMTHPMTGENYKATFVMDGAVIGAGAIILPGIIIGLKAIVGAGAVVTKNVESGITVVGNPARPINETA</sequence>
<name>A0A6M3L8M3_9ZZZZ</name>
<dbReference type="GO" id="GO:0019877">
    <property type="term" value="P:diaminopimelate biosynthetic process"/>
    <property type="evidence" value="ECO:0007669"/>
    <property type="project" value="UniProtKB-KW"/>
</dbReference>
<dbReference type="Pfam" id="PF00132">
    <property type="entry name" value="Hexapep"/>
    <property type="match status" value="1"/>
</dbReference>
<evidence type="ECO:0000256" key="4">
    <source>
        <dbReference type="ARBA" id="ARBA00023154"/>
    </source>
</evidence>
<keyword evidence="2 5" id="KW-0808">Transferase</keyword>
<keyword evidence="3" id="KW-0220">Diaminopimelate biosynthesis</keyword>
<keyword evidence="1" id="KW-0028">Amino-acid biosynthesis</keyword>
<dbReference type="PANTHER" id="PTHR43300:SF10">
    <property type="entry name" value="2,3,4,5-TETRAHYDROPYRIDINE-2,6-DICARBOXYLATE N-ACETYLTRANSFERASE"/>
    <property type="match status" value="1"/>
</dbReference>
<dbReference type="GO" id="GO:0016740">
    <property type="term" value="F:transferase activity"/>
    <property type="evidence" value="ECO:0007669"/>
    <property type="project" value="UniProtKB-KW"/>
</dbReference>
<evidence type="ECO:0000256" key="3">
    <source>
        <dbReference type="ARBA" id="ARBA00022915"/>
    </source>
</evidence>
<organism evidence="5">
    <name type="scientific">viral metagenome</name>
    <dbReference type="NCBI Taxonomy" id="1070528"/>
    <lineage>
        <taxon>unclassified sequences</taxon>
        <taxon>metagenomes</taxon>
        <taxon>organismal metagenomes</taxon>
    </lineage>
</organism>
<dbReference type="GO" id="GO:0009085">
    <property type="term" value="P:lysine biosynthetic process"/>
    <property type="evidence" value="ECO:0007669"/>
    <property type="project" value="UniProtKB-KW"/>
</dbReference>
<evidence type="ECO:0000256" key="2">
    <source>
        <dbReference type="ARBA" id="ARBA00022679"/>
    </source>
</evidence>
<gene>
    <name evidence="5" type="ORF">MM415B03445_0010</name>
</gene>
<keyword evidence="4" id="KW-0457">Lysine biosynthesis</keyword>
<dbReference type="InterPro" id="IPR050179">
    <property type="entry name" value="Trans_hexapeptide_repeat"/>
</dbReference>
<dbReference type="InterPro" id="IPR011004">
    <property type="entry name" value="Trimer_LpxA-like_sf"/>
</dbReference>
<dbReference type="SUPFAM" id="SSF51161">
    <property type="entry name" value="Trimeric LpxA-like enzymes"/>
    <property type="match status" value="1"/>
</dbReference>